<dbReference type="InterPro" id="IPR006143">
    <property type="entry name" value="RND_pump_MFP"/>
</dbReference>
<dbReference type="Gene3D" id="1.10.287.470">
    <property type="entry name" value="Helix hairpin bin"/>
    <property type="match status" value="1"/>
</dbReference>
<dbReference type="GO" id="GO:0046677">
    <property type="term" value="P:response to antibiotic"/>
    <property type="evidence" value="ECO:0007669"/>
    <property type="project" value="TreeGrafter"/>
</dbReference>
<dbReference type="Pfam" id="PF25989">
    <property type="entry name" value="YknX_C"/>
    <property type="match status" value="1"/>
</dbReference>
<sequence>MKIRPLYLVTALALVGCGNSEETNVSPQGMTSTPVSVFEAQAFEHSPTYYFVGRMQAIESAKLTPRTTGHLLKKYFEDGATVEKGAVLFEIDPTSYQAALDAAIAAYEEANAAFELAKLNHQRNQNMLNTGGLSQAQLDLSTAELSMAHSRVSSARANVVVQRDNLEQTKVRAPYDGQLGKSNFSIGDMVGPSFGPLIDLVQTHPIEASFSIKESDLARHNLASDDGDQVSLKLEGEQTAAFGEISFVDNKINPASGTIAVAARFENEDLVYRPNQYIRVGLSPSELYQGVKIPHAAVHQDANAQFVLIVEDGVVARADVEIADRIGQNVFVTAGLEPSVPVIIGGLQRVGEGAQVVISE</sequence>
<proteinExistence type="inferred from homology"/>
<name>A0A0B8QJW3_9VIBR</name>
<dbReference type="STRING" id="1481914.JCM19241_3300"/>
<dbReference type="AlphaFoldDB" id="A0A0B8QJW3"/>
<dbReference type="GO" id="GO:0005886">
    <property type="term" value="C:plasma membrane"/>
    <property type="evidence" value="ECO:0007669"/>
    <property type="project" value="TreeGrafter"/>
</dbReference>
<evidence type="ECO:0000313" key="7">
    <source>
        <dbReference type="Proteomes" id="UP000031666"/>
    </source>
</evidence>
<dbReference type="PROSITE" id="PS51257">
    <property type="entry name" value="PROKAR_LIPOPROTEIN"/>
    <property type="match status" value="1"/>
</dbReference>
<dbReference type="Pfam" id="PF25944">
    <property type="entry name" value="Beta-barrel_RND"/>
    <property type="match status" value="1"/>
</dbReference>
<evidence type="ECO:0000256" key="2">
    <source>
        <dbReference type="ARBA" id="ARBA00009477"/>
    </source>
</evidence>
<comment type="similarity">
    <text evidence="2">Belongs to the membrane fusion protein (MFP) (TC 8.A.1) family.</text>
</comment>
<dbReference type="SUPFAM" id="SSF111369">
    <property type="entry name" value="HlyD-like secretion proteins"/>
    <property type="match status" value="1"/>
</dbReference>
<reference evidence="6 7" key="1">
    <citation type="submission" date="2015-01" db="EMBL/GenBank/DDBJ databases">
        <title>Vibrio sp. C94 JCM 19241 whole genome shotgun sequence.</title>
        <authorList>
            <person name="Sawabe T."/>
            <person name="Meirelles P."/>
            <person name="Feng G."/>
            <person name="Sayaka M."/>
            <person name="Hattori M."/>
            <person name="Ohkuma M."/>
        </authorList>
    </citation>
    <scope>NUCLEOTIDE SEQUENCE [LARGE SCALE GENOMIC DNA]</scope>
    <source>
        <strain evidence="7">JCM 19241</strain>
    </source>
</reference>
<comment type="caution">
    <text evidence="6">The sequence shown here is derived from an EMBL/GenBank/DDBJ whole genome shotgun (WGS) entry which is preliminary data.</text>
</comment>
<dbReference type="Proteomes" id="UP000031666">
    <property type="component" value="Unassembled WGS sequence"/>
</dbReference>
<evidence type="ECO:0000256" key="1">
    <source>
        <dbReference type="ARBA" id="ARBA00004519"/>
    </source>
</evidence>
<gene>
    <name evidence="6" type="ORF">JCM19241_3300</name>
</gene>
<dbReference type="InterPro" id="IPR058637">
    <property type="entry name" value="YknX-like_C"/>
</dbReference>
<evidence type="ECO:0000259" key="4">
    <source>
        <dbReference type="Pfam" id="PF25944"/>
    </source>
</evidence>
<dbReference type="InterPro" id="IPR058626">
    <property type="entry name" value="MdtA-like_b-barrel"/>
</dbReference>
<feature type="domain" description="YknX-like C-terminal permuted SH3-like" evidence="5">
    <location>
        <begin position="291"/>
        <end position="357"/>
    </location>
</feature>
<dbReference type="Pfam" id="PF25917">
    <property type="entry name" value="BSH_RND"/>
    <property type="match status" value="1"/>
</dbReference>
<evidence type="ECO:0000259" key="5">
    <source>
        <dbReference type="Pfam" id="PF25989"/>
    </source>
</evidence>
<comment type="subcellular location">
    <subcellularLocation>
        <location evidence="1">Cell inner membrane</location>
        <topology evidence="1">Lipid-anchor</topology>
    </subcellularLocation>
</comment>
<dbReference type="InterPro" id="IPR058625">
    <property type="entry name" value="MdtA-like_BSH"/>
</dbReference>
<protein>
    <submittedName>
        <fullName evidence="6">RND efflux system</fullName>
    </submittedName>
</protein>
<dbReference type="NCBIfam" id="TIGR01730">
    <property type="entry name" value="RND_mfp"/>
    <property type="match status" value="1"/>
</dbReference>
<dbReference type="PANTHER" id="PTHR30158">
    <property type="entry name" value="ACRA/E-RELATED COMPONENT OF DRUG EFFLUX TRANSPORTER"/>
    <property type="match status" value="1"/>
</dbReference>
<dbReference type="Gene3D" id="2.40.30.170">
    <property type="match status" value="1"/>
</dbReference>
<accession>A0A0B8QJW3</accession>
<evidence type="ECO:0000259" key="3">
    <source>
        <dbReference type="Pfam" id="PF25917"/>
    </source>
</evidence>
<reference evidence="6 7" key="2">
    <citation type="submission" date="2015-01" db="EMBL/GenBank/DDBJ databases">
        <authorList>
            <consortium name="NBRP consortium"/>
            <person name="Sawabe T."/>
            <person name="Meirelles P."/>
            <person name="Feng G."/>
            <person name="Sayaka M."/>
            <person name="Hattori M."/>
            <person name="Ohkuma M."/>
        </authorList>
    </citation>
    <scope>NUCLEOTIDE SEQUENCE [LARGE SCALE GENOMIC DNA]</scope>
    <source>
        <strain evidence="7">JCM 19241</strain>
    </source>
</reference>
<dbReference type="GO" id="GO:0030313">
    <property type="term" value="C:cell envelope"/>
    <property type="evidence" value="ECO:0007669"/>
    <property type="project" value="UniProtKB-SubCell"/>
</dbReference>
<dbReference type="GO" id="GO:0022857">
    <property type="term" value="F:transmembrane transporter activity"/>
    <property type="evidence" value="ECO:0007669"/>
    <property type="project" value="InterPro"/>
</dbReference>
<dbReference type="Gene3D" id="2.40.50.100">
    <property type="match status" value="1"/>
</dbReference>
<evidence type="ECO:0000313" key="6">
    <source>
        <dbReference type="EMBL" id="GAM75388.1"/>
    </source>
</evidence>
<feature type="domain" description="Multidrug resistance protein MdtA-like beta-barrel" evidence="4">
    <location>
        <begin position="205"/>
        <end position="282"/>
    </location>
</feature>
<feature type="domain" description="Multidrug resistance protein MdtA-like barrel-sandwich hybrid" evidence="3">
    <location>
        <begin position="60"/>
        <end position="190"/>
    </location>
</feature>
<dbReference type="EMBL" id="BBSC01000004">
    <property type="protein sequence ID" value="GAM75388.1"/>
    <property type="molecule type" value="Genomic_DNA"/>
</dbReference>
<dbReference type="Gene3D" id="2.40.420.20">
    <property type="match status" value="1"/>
</dbReference>
<organism evidence="6 7">
    <name type="scientific">Vibrio ishigakensis</name>
    <dbReference type="NCBI Taxonomy" id="1481914"/>
    <lineage>
        <taxon>Bacteria</taxon>
        <taxon>Pseudomonadati</taxon>
        <taxon>Pseudomonadota</taxon>
        <taxon>Gammaproteobacteria</taxon>
        <taxon>Vibrionales</taxon>
        <taxon>Vibrionaceae</taxon>
        <taxon>Vibrio</taxon>
    </lineage>
</organism>